<evidence type="ECO:0000259" key="12">
    <source>
        <dbReference type="PROSITE" id="PS51846"/>
    </source>
</evidence>
<dbReference type="Pfam" id="PF01595">
    <property type="entry name" value="CNNM"/>
    <property type="match status" value="1"/>
</dbReference>
<dbReference type="CDD" id="cd04590">
    <property type="entry name" value="CBS_pair_CorC_HlyC_assoc"/>
    <property type="match status" value="1"/>
</dbReference>
<evidence type="ECO:0000256" key="1">
    <source>
        <dbReference type="ARBA" id="ARBA00004141"/>
    </source>
</evidence>
<keyword evidence="14" id="KW-1185">Reference proteome</keyword>
<keyword evidence="7 9" id="KW-0472">Membrane</keyword>
<feature type="transmembrane region" description="Helical" evidence="10">
    <location>
        <begin position="14"/>
        <end position="36"/>
    </location>
</feature>
<name>A0A1I6LM87_9SPHN</name>
<gene>
    <name evidence="13" type="ORF">SAMN05192580_2963</name>
</gene>
<evidence type="ECO:0000256" key="8">
    <source>
        <dbReference type="PROSITE-ProRule" id="PRU00703"/>
    </source>
</evidence>
<dbReference type="GO" id="GO:0050660">
    <property type="term" value="F:flavin adenine dinucleotide binding"/>
    <property type="evidence" value="ECO:0007669"/>
    <property type="project" value="InterPro"/>
</dbReference>
<evidence type="ECO:0000256" key="4">
    <source>
        <dbReference type="ARBA" id="ARBA00022737"/>
    </source>
</evidence>
<dbReference type="InterPro" id="IPR046342">
    <property type="entry name" value="CBS_dom_sf"/>
</dbReference>
<evidence type="ECO:0000256" key="5">
    <source>
        <dbReference type="ARBA" id="ARBA00022989"/>
    </source>
</evidence>
<keyword evidence="6 8" id="KW-0129">CBS domain</keyword>
<dbReference type="InterPro" id="IPR044751">
    <property type="entry name" value="Ion_transp-like_CBS"/>
</dbReference>
<dbReference type="InterPro" id="IPR002550">
    <property type="entry name" value="CNNM"/>
</dbReference>
<evidence type="ECO:0000256" key="9">
    <source>
        <dbReference type="PROSITE-ProRule" id="PRU01193"/>
    </source>
</evidence>
<dbReference type="InterPro" id="IPR016169">
    <property type="entry name" value="FAD-bd_PCMH_sub2"/>
</dbReference>
<evidence type="ECO:0000256" key="7">
    <source>
        <dbReference type="ARBA" id="ARBA00023136"/>
    </source>
</evidence>
<feature type="transmembrane region" description="Helical" evidence="10">
    <location>
        <begin position="140"/>
        <end position="162"/>
    </location>
</feature>
<feature type="domain" description="CBS" evidence="11">
    <location>
        <begin position="288"/>
        <end position="344"/>
    </location>
</feature>
<evidence type="ECO:0000256" key="6">
    <source>
        <dbReference type="ARBA" id="ARBA00023122"/>
    </source>
</evidence>
<dbReference type="InterPro" id="IPR036318">
    <property type="entry name" value="FAD-bd_PCMH-like_sf"/>
</dbReference>
<dbReference type="Gene3D" id="3.10.580.10">
    <property type="entry name" value="CBS-domain"/>
    <property type="match status" value="1"/>
</dbReference>
<dbReference type="Pfam" id="PF00571">
    <property type="entry name" value="CBS"/>
    <property type="match status" value="1"/>
</dbReference>
<dbReference type="GO" id="GO:0005886">
    <property type="term" value="C:plasma membrane"/>
    <property type="evidence" value="ECO:0007669"/>
    <property type="project" value="TreeGrafter"/>
</dbReference>
<dbReference type="STRING" id="1166337.SAMN05192580_2963"/>
<dbReference type="Proteomes" id="UP000198824">
    <property type="component" value="Unassembled WGS sequence"/>
</dbReference>
<dbReference type="Pfam" id="PF03471">
    <property type="entry name" value="CorC_HlyC"/>
    <property type="match status" value="1"/>
</dbReference>
<feature type="domain" description="CNNM transmembrane" evidence="12">
    <location>
        <begin position="5"/>
        <end position="205"/>
    </location>
</feature>
<dbReference type="EMBL" id="FOZG01000002">
    <property type="protein sequence ID" value="SFS04596.1"/>
    <property type="molecule type" value="Genomic_DNA"/>
</dbReference>
<dbReference type="AlphaFoldDB" id="A0A1I6LM87"/>
<reference evidence="13 14" key="1">
    <citation type="submission" date="2016-10" db="EMBL/GenBank/DDBJ databases">
        <authorList>
            <person name="de Groot N.N."/>
        </authorList>
    </citation>
    <scope>NUCLEOTIDE SEQUENCE [LARGE SCALE GENOMIC DNA]</scope>
    <source>
        <strain evidence="13 14">S5-249</strain>
    </source>
</reference>
<evidence type="ECO:0000256" key="2">
    <source>
        <dbReference type="ARBA" id="ARBA00006446"/>
    </source>
</evidence>
<dbReference type="PROSITE" id="PS51371">
    <property type="entry name" value="CBS"/>
    <property type="match status" value="1"/>
</dbReference>
<dbReference type="SMART" id="SM01091">
    <property type="entry name" value="CorC_HlyC"/>
    <property type="match status" value="1"/>
</dbReference>
<dbReference type="PANTHER" id="PTHR22777">
    <property type="entry name" value="HEMOLYSIN-RELATED"/>
    <property type="match status" value="1"/>
</dbReference>
<dbReference type="RefSeq" id="WP_242653490.1">
    <property type="nucleotide sequence ID" value="NZ_FOZG01000002.1"/>
</dbReference>
<keyword evidence="4" id="KW-0677">Repeat</keyword>
<evidence type="ECO:0000313" key="13">
    <source>
        <dbReference type="EMBL" id="SFS04596.1"/>
    </source>
</evidence>
<keyword evidence="5 9" id="KW-1133">Transmembrane helix</keyword>
<dbReference type="Gene3D" id="3.30.465.10">
    <property type="match status" value="1"/>
</dbReference>
<organism evidence="13 14">
    <name type="scientific">Sphingomonas jatrophae</name>
    <dbReference type="NCBI Taxonomy" id="1166337"/>
    <lineage>
        <taxon>Bacteria</taxon>
        <taxon>Pseudomonadati</taxon>
        <taxon>Pseudomonadota</taxon>
        <taxon>Alphaproteobacteria</taxon>
        <taxon>Sphingomonadales</taxon>
        <taxon>Sphingomonadaceae</taxon>
        <taxon>Sphingomonas</taxon>
    </lineage>
</organism>
<feature type="transmembrane region" description="Helical" evidence="10">
    <location>
        <begin position="105"/>
        <end position="128"/>
    </location>
</feature>
<evidence type="ECO:0000256" key="10">
    <source>
        <dbReference type="SAM" id="Phobius"/>
    </source>
</evidence>
<evidence type="ECO:0000259" key="11">
    <source>
        <dbReference type="PROSITE" id="PS51371"/>
    </source>
</evidence>
<sequence>MAQPLQPFPWIDCAIIIALIALNGLFAMSELAIVSARKARLEARAKNGRGAATAIQLASDPGRFLSTVQIGITLIGILAGAYSGASLGGPVGERLMLLGVPADSAAEVGFALVIVLTTYVSLIVGELVPKQIALRNPEPIAIYMALPMLWLSKVTAPVVWVLDKSSAAIFKLMRLSREGESQVTAEELHLIVAEASNAGVIEESERAIISGVVRLADRPAREVMTPRTEIEWIDCGWDADTLRQKLGAMPHSRMPVAKGSVDDIVGVVQARDVLAATIAGRPLDLEALMRTAPVIPDQMDAMDALQVLRAAEVPMALVHDEYGHFDGIVTPADLLAAIAGAFASDADEDADPPLVERADGSLLISGSLAADMMAERLRVTLPEDRDYATAAGFALSVLRHLPTTGETFEAEGWRFEIVDMDGRKIDKLLATPLDA</sequence>
<dbReference type="SUPFAM" id="SSF56176">
    <property type="entry name" value="FAD-binding/transporter-associated domain-like"/>
    <property type="match status" value="1"/>
</dbReference>
<dbReference type="PANTHER" id="PTHR22777:SF17">
    <property type="entry name" value="UPF0053 PROTEIN SLL0260"/>
    <property type="match status" value="1"/>
</dbReference>
<dbReference type="InterPro" id="IPR000644">
    <property type="entry name" value="CBS_dom"/>
</dbReference>
<evidence type="ECO:0000313" key="14">
    <source>
        <dbReference type="Proteomes" id="UP000198824"/>
    </source>
</evidence>
<keyword evidence="3 9" id="KW-0812">Transmembrane</keyword>
<dbReference type="InterPro" id="IPR005170">
    <property type="entry name" value="Transptr-assoc_dom"/>
</dbReference>
<comment type="subcellular location">
    <subcellularLocation>
        <location evidence="1">Membrane</location>
        <topology evidence="1">Multi-pass membrane protein</topology>
    </subcellularLocation>
</comment>
<accession>A0A1I6LM87</accession>
<dbReference type="PROSITE" id="PS51846">
    <property type="entry name" value="CNNM"/>
    <property type="match status" value="1"/>
</dbReference>
<protein>
    <submittedName>
        <fullName evidence="13">Putative hemolysin</fullName>
    </submittedName>
</protein>
<evidence type="ECO:0000256" key="3">
    <source>
        <dbReference type="ARBA" id="ARBA00022692"/>
    </source>
</evidence>
<comment type="similarity">
    <text evidence="2">Belongs to the UPF0053 family. Hemolysin C subfamily.</text>
</comment>
<feature type="transmembrane region" description="Helical" evidence="10">
    <location>
        <begin position="64"/>
        <end position="85"/>
    </location>
</feature>
<proteinExistence type="inferred from homology"/>
<dbReference type="SUPFAM" id="SSF54631">
    <property type="entry name" value="CBS-domain pair"/>
    <property type="match status" value="1"/>
</dbReference>